<dbReference type="AlphaFoldDB" id="A0A6G0ZN21"/>
<dbReference type="EMBL" id="VUJU01000155">
    <property type="protein sequence ID" value="KAF0772609.1"/>
    <property type="molecule type" value="Genomic_DNA"/>
</dbReference>
<dbReference type="GO" id="GO:0005737">
    <property type="term" value="C:cytoplasm"/>
    <property type="evidence" value="ECO:0007669"/>
    <property type="project" value="TreeGrafter"/>
</dbReference>
<keyword evidence="4" id="KW-0418">Kinase</keyword>
<dbReference type="GO" id="GO:0005956">
    <property type="term" value="C:protein kinase CK2 complex"/>
    <property type="evidence" value="ECO:0007669"/>
    <property type="project" value="UniProtKB-UniRule"/>
</dbReference>
<dbReference type="FunFam" id="2.20.25.20:FF:000001">
    <property type="entry name" value="Casein kinase II subunit beta"/>
    <property type="match status" value="1"/>
</dbReference>
<organism evidence="4 5">
    <name type="scientific">Aphis craccivora</name>
    <name type="common">Cowpea aphid</name>
    <dbReference type="NCBI Taxonomy" id="307492"/>
    <lineage>
        <taxon>Eukaryota</taxon>
        <taxon>Metazoa</taxon>
        <taxon>Ecdysozoa</taxon>
        <taxon>Arthropoda</taxon>
        <taxon>Hexapoda</taxon>
        <taxon>Insecta</taxon>
        <taxon>Pterygota</taxon>
        <taxon>Neoptera</taxon>
        <taxon>Paraneoptera</taxon>
        <taxon>Hemiptera</taxon>
        <taxon>Sternorrhyncha</taxon>
        <taxon>Aphidomorpha</taxon>
        <taxon>Aphidoidea</taxon>
        <taxon>Aphididae</taxon>
        <taxon>Aphidini</taxon>
        <taxon>Aphis</taxon>
        <taxon>Aphis</taxon>
    </lineage>
</organism>
<feature type="compositionally biased region" description="Low complexity" evidence="3">
    <location>
        <begin position="237"/>
        <end position="265"/>
    </location>
</feature>
<evidence type="ECO:0000256" key="1">
    <source>
        <dbReference type="ARBA" id="ARBA00006941"/>
    </source>
</evidence>
<evidence type="ECO:0000313" key="5">
    <source>
        <dbReference type="Proteomes" id="UP000478052"/>
    </source>
</evidence>
<dbReference type="SUPFAM" id="SSF57798">
    <property type="entry name" value="Casein kinase II beta subunit"/>
    <property type="match status" value="1"/>
</dbReference>
<dbReference type="Pfam" id="PF01214">
    <property type="entry name" value="CK_II_beta"/>
    <property type="match status" value="1"/>
</dbReference>
<dbReference type="InterPro" id="IPR035991">
    <property type="entry name" value="Casein_kinase_II_beta-like"/>
</dbReference>
<dbReference type="SMART" id="SM01085">
    <property type="entry name" value="CK_II_beta"/>
    <property type="match status" value="1"/>
</dbReference>
<dbReference type="OrthoDB" id="3971593at2759"/>
<reference evidence="4 5" key="1">
    <citation type="submission" date="2019-08" db="EMBL/GenBank/DDBJ databases">
        <title>Whole genome of Aphis craccivora.</title>
        <authorList>
            <person name="Voronova N.V."/>
            <person name="Shulinski R.S."/>
            <person name="Bandarenka Y.V."/>
            <person name="Zhorov D.G."/>
            <person name="Warner D."/>
        </authorList>
    </citation>
    <scope>NUCLEOTIDE SEQUENCE [LARGE SCALE GENOMIC DNA]</scope>
    <source>
        <strain evidence="4">180601</strain>
        <tissue evidence="4">Whole Body</tissue>
    </source>
</reference>
<protein>
    <recommendedName>
        <fullName evidence="2">Casein kinase II subunit beta</fullName>
        <shortName evidence="2">CK II beta</shortName>
    </recommendedName>
</protein>
<name>A0A6G0ZN21_APHCR</name>
<sequence>MNGRVVLWRPLERLKYIDDVNMNLSPWMQRLLNKPENSFMCAVDSSYVLDKFNLVGLEEMLPDYQTAARVVLQPYSRVAADSNTQSEAELFYGLVHARYVMTPRGIAKILEKYVAGCFGHCPRDKCKRFSVLPIVGCHFAYRLSDEAGADTVRIYCPRCMEVYVPPAGTKGAAVDGAYFGTGLPHMVFMTRPEYTPPRFNDRYVAKLYGFRVHDSAYDFQRHEGNEQRRSVQQRAGSTSAAMTTSAGNRAKTSTVTSSILGTTTTAHRLTPPARHHKFH</sequence>
<dbReference type="Gene3D" id="2.20.25.20">
    <property type="match status" value="1"/>
</dbReference>
<dbReference type="GO" id="GO:0016301">
    <property type="term" value="F:kinase activity"/>
    <property type="evidence" value="ECO:0007669"/>
    <property type="project" value="UniProtKB-KW"/>
</dbReference>
<dbReference type="Gene3D" id="1.10.1820.10">
    <property type="entry name" value="protein kinase ck2 holoenzyme, chain C, domain 1"/>
    <property type="match status" value="1"/>
</dbReference>
<dbReference type="Proteomes" id="UP000478052">
    <property type="component" value="Unassembled WGS sequence"/>
</dbReference>
<proteinExistence type="inferred from homology"/>
<comment type="caution">
    <text evidence="4">The sequence shown here is derived from an EMBL/GenBank/DDBJ whole genome shotgun (WGS) entry which is preliminary data.</text>
</comment>
<evidence type="ECO:0000256" key="2">
    <source>
        <dbReference type="RuleBase" id="RU361268"/>
    </source>
</evidence>
<comment type="similarity">
    <text evidence="1 2">Belongs to the casein kinase 2 subunit beta family.</text>
</comment>
<keyword evidence="5" id="KW-1185">Reference proteome</keyword>
<dbReference type="PANTHER" id="PTHR11740">
    <property type="entry name" value="CASEIN KINASE II SUBUNIT BETA"/>
    <property type="match status" value="1"/>
</dbReference>
<evidence type="ECO:0000313" key="4">
    <source>
        <dbReference type="EMBL" id="KAF0772609.1"/>
    </source>
</evidence>
<dbReference type="PANTHER" id="PTHR11740:SF0">
    <property type="entry name" value="CASEIN KINASE II SUBUNIT BETA"/>
    <property type="match status" value="1"/>
</dbReference>
<dbReference type="PRINTS" id="PR00472">
    <property type="entry name" value="CASNKINASEII"/>
</dbReference>
<dbReference type="InterPro" id="IPR016149">
    <property type="entry name" value="Casein_kin_II_reg-sub_N"/>
</dbReference>
<evidence type="ECO:0000256" key="3">
    <source>
        <dbReference type="SAM" id="MobiDB-lite"/>
    </source>
</evidence>
<dbReference type="InterPro" id="IPR000704">
    <property type="entry name" value="Casein_kinase_II_reg-sub"/>
</dbReference>
<dbReference type="GO" id="GO:0019887">
    <property type="term" value="F:protein kinase regulator activity"/>
    <property type="evidence" value="ECO:0007669"/>
    <property type="project" value="InterPro"/>
</dbReference>
<accession>A0A6G0ZN21</accession>
<keyword evidence="4" id="KW-0808">Transferase</keyword>
<feature type="region of interest" description="Disordered" evidence="3">
    <location>
        <begin position="222"/>
        <end position="279"/>
    </location>
</feature>
<gene>
    <name evidence="4" type="ORF">FWK35_00004582</name>
</gene>
<comment type="subunit">
    <text evidence="2">Tetramer of two alpha and two beta subunits.</text>
</comment>